<proteinExistence type="predicted"/>
<evidence type="ECO:0000313" key="1">
    <source>
        <dbReference type="EMBL" id="GME92448.1"/>
    </source>
</evidence>
<organism evidence="1 2">
    <name type="scientific">Ambrosiozyma monospora</name>
    <name type="common">Yeast</name>
    <name type="synonym">Endomycopsis monosporus</name>
    <dbReference type="NCBI Taxonomy" id="43982"/>
    <lineage>
        <taxon>Eukaryota</taxon>
        <taxon>Fungi</taxon>
        <taxon>Dikarya</taxon>
        <taxon>Ascomycota</taxon>
        <taxon>Saccharomycotina</taxon>
        <taxon>Pichiomycetes</taxon>
        <taxon>Pichiales</taxon>
        <taxon>Pichiaceae</taxon>
        <taxon>Ambrosiozyma</taxon>
    </lineage>
</organism>
<accession>A0ACB5TPR8</accession>
<name>A0ACB5TPR8_AMBMO</name>
<dbReference type="Proteomes" id="UP001165064">
    <property type="component" value="Unassembled WGS sequence"/>
</dbReference>
<keyword evidence="2" id="KW-1185">Reference proteome</keyword>
<comment type="caution">
    <text evidence="1">The sequence shown here is derived from an EMBL/GenBank/DDBJ whole genome shotgun (WGS) entry which is preliminary data.</text>
</comment>
<gene>
    <name evidence="1" type="ORF">Amon02_000907300</name>
</gene>
<protein>
    <submittedName>
        <fullName evidence="1">Unnamed protein product</fullName>
    </submittedName>
</protein>
<dbReference type="EMBL" id="BSXS01008428">
    <property type="protein sequence ID" value="GME92448.1"/>
    <property type="molecule type" value="Genomic_DNA"/>
</dbReference>
<reference evidence="1" key="1">
    <citation type="submission" date="2023-04" db="EMBL/GenBank/DDBJ databases">
        <title>Ambrosiozyma monospora NBRC 10751.</title>
        <authorList>
            <person name="Ichikawa N."/>
            <person name="Sato H."/>
            <person name="Tonouchi N."/>
        </authorList>
    </citation>
    <scope>NUCLEOTIDE SEQUENCE</scope>
    <source>
        <strain evidence="1">NBRC 10751</strain>
    </source>
</reference>
<evidence type="ECO:0000313" key="2">
    <source>
        <dbReference type="Proteomes" id="UP001165064"/>
    </source>
</evidence>
<sequence length="330" mass="35598">MSSTTNNNNNKNSTKGSDTSPTLSESPALAPKAASSSSSSVDNNDDVASSVLPGYDIEKSITNQGGDDIVRTESHAEETTDISRVLTNSKAIQKQLSKLDEENVPIPPMGGGRDLPAPLPDVADYTVTFDGPDDPLHPHNWPLKKKIWMCALLAYDTLCIAFGSAIISGAVPYMSAIFHVHYVVSTLALSLYIFGFATGPIVWAPLSELYGRIPVLFTSSFLFTVFNFAVACSDRLESVLICRFFAGCLGAAPMVVVPAAMADMFGNKTRGTVVVFFALAVSVGPTMAPFLSAFIAKNSSLGWRWESFMVEKLREEQVFGVFMLHMRSSV</sequence>